<name>A0A1E3PPJ9_9ASCO</name>
<evidence type="ECO:0000313" key="3">
    <source>
        <dbReference type="Proteomes" id="UP000095009"/>
    </source>
</evidence>
<feature type="compositionally biased region" description="Polar residues" evidence="1">
    <location>
        <begin position="43"/>
        <end position="52"/>
    </location>
</feature>
<accession>A0A1E3PPJ9</accession>
<feature type="region of interest" description="Disordered" evidence="1">
    <location>
        <begin position="168"/>
        <end position="230"/>
    </location>
</feature>
<organism evidence="2 3">
    <name type="scientific">Nadsonia fulvescens var. elongata DSM 6958</name>
    <dbReference type="NCBI Taxonomy" id="857566"/>
    <lineage>
        <taxon>Eukaryota</taxon>
        <taxon>Fungi</taxon>
        <taxon>Dikarya</taxon>
        <taxon>Ascomycota</taxon>
        <taxon>Saccharomycotina</taxon>
        <taxon>Dipodascomycetes</taxon>
        <taxon>Dipodascales</taxon>
        <taxon>Dipodascales incertae sedis</taxon>
        <taxon>Nadsonia</taxon>
    </lineage>
</organism>
<dbReference type="AlphaFoldDB" id="A0A1E3PPJ9"/>
<reference evidence="2 3" key="1">
    <citation type="journal article" date="2016" name="Proc. Natl. Acad. Sci. U.S.A.">
        <title>Comparative genomics of biotechnologically important yeasts.</title>
        <authorList>
            <person name="Riley R."/>
            <person name="Haridas S."/>
            <person name="Wolfe K.H."/>
            <person name="Lopes M.R."/>
            <person name="Hittinger C.T."/>
            <person name="Goeker M."/>
            <person name="Salamov A.A."/>
            <person name="Wisecaver J.H."/>
            <person name="Long T.M."/>
            <person name="Calvey C.H."/>
            <person name="Aerts A.L."/>
            <person name="Barry K.W."/>
            <person name="Choi C."/>
            <person name="Clum A."/>
            <person name="Coughlan A.Y."/>
            <person name="Deshpande S."/>
            <person name="Douglass A.P."/>
            <person name="Hanson S.J."/>
            <person name="Klenk H.-P."/>
            <person name="LaButti K.M."/>
            <person name="Lapidus A."/>
            <person name="Lindquist E.A."/>
            <person name="Lipzen A.M."/>
            <person name="Meier-Kolthoff J.P."/>
            <person name="Ohm R.A."/>
            <person name="Otillar R.P."/>
            <person name="Pangilinan J.L."/>
            <person name="Peng Y."/>
            <person name="Rokas A."/>
            <person name="Rosa C.A."/>
            <person name="Scheuner C."/>
            <person name="Sibirny A.A."/>
            <person name="Slot J.C."/>
            <person name="Stielow J.B."/>
            <person name="Sun H."/>
            <person name="Kurtzman C.P."/>
            <person name="Blackwell M."/>
            <person name="Grigoriev I.V."/>
            <person name="Jeffries T.W."/>
        </authorList>
    </citation>
    <scope>NUCLEOTIDE SEQUENCE [LARGE SCALE GENOMIC DNA]</scope>
    <source>
        <strain evidence="2 3">DSM 6958</strain>
    </source>
</reference>
<evidence type="ECO:0000313" key="2">
    <source>
        <dbReference type="EMBL" id="ODQ67359.1"/>
    </source>
</evidence>
<feature type="compositionally biased region" description="Basic and acidic residues" evidence="1">
    <location>
        <begin position="218"/>
        <end position="230"/>
    </location>
</feature>
<feature type="compositionally biased region" description="Low complexity" evidence="1">
    <location>
        <begin position="25"/>
        <end position="38"/>
    </location>
</feature>
<feature type="region of interest" description="Disordered" evidence="1">
    <location>
        <begin position="258"/>
        <end position="281"/>
    </location>
</feature>
<dbReference type="Proteomes" id="UP000095009">
    <property type="component" value="Unassembled WGS sequence"/>
</dbReference>
<dbReference type="EMBL" id="KV454407">
    <property type="protein sequence ID" value="ODQ67359.1"/>
    <property type="molecule type" value="Genomic_DNA"/>
</dbReference>
<sequence length="398" mass="43797">MHIVSVMPDHNIGNWRMLKNSNNSKASSEASAASLFASRLEPSRSNTSSSKLAESLASRLEPGNSASNFSSSRPPPRGPRPANSRKLSEKKSQNQLEARITVGHLPAKNVNNLRSTQGTANDAKNINELAKRISGLPQMSKTSTSNVSKKLDIREFYDQSKFKYSRDNAAGLGRTRPTNQSFRSRSNSPIRSRCLNNSKSRKVIQASSTNMNLSNSKNYRDRSPVTKDDYHNRKELAQLNNSARSRKQAIYDQHKSLATTVSSKKQSSKNPSTSVSGSQYNDRASISIRGAGSKACIKITNIDPATCAADLNSTLIDFDLPQCLDIQLVDASESFGTTVSKTAFIVFSKLREAETCHKFFNGLLADQKILKSEIVPANHNSSISIKNRHLPYLQKESS</sequence>
<feature type="compositionally biased region" description="Low complexity" evidence="1">
    <location>
        <begin position="62"/>
        <end position="72"/>
    </location>
</feature>
<feature type="compositionally biased region" description="Polar residues" evidence="1">
    <location>
        <begin position="205"/>
        <end position="217"/>
    </location>
</feature>
<feature type="compositionally biased region" description="Polar residues" evidence="1">
    <location>
        <begin position="176"/>
        <end position="198"/>
    </location>
</feature>
<protein>
    <submittedName>
        <fullName evidence="2">Uncharacterized protein</fullName>
    </submittedName>
</protein>
<evidence type="ECO:0000256" key="1">
    <source>
        <dbReference type="SAM" id="MobiDB-lite"/>
    </source>
</evidence>
<keyword evidence="3" id="KW-1185">Reference proteome</keyword>
<proteinExistence type="predicted"/>
<gene>
    <name evidence="2" type="ORF">NADFUDRAFT_81863</name>
</gene>
<feature type="region of interest" description="Disordered" evidence="1">
    <location>
        <begin position="25"/>
        <end position="93"/>
    </location>
</feature>